<feature type="transmembrane region" description="Helical" evidence="1">
    <location>
        <begin position="33"/>
        <end position="54"/>
    </location>
</feature>
<proteinExistence type="predicted"/>
<protein>
    <recommendedName>
        <fullName evidence="4">DUF4235 domain-containing protein</fullName>
    </recommendedName>
</protein>
<evidence type="ECO:0008006" key="4">
    <source>
        <dbReference type="Google" id="ProtNLM"/>
    </source>
</evidence>
<dbReference type="EMBL" id="AP024525">
    <property type="protein sequence ID" value="BCT77727.1"/>
    <property type="molecule type" value="Genomic_DNA"/>
</dbReference>
<gene>
    <name evidence="2" type="ORF">SCMU_35690</name>
</gene>
<evidence type="ECO:0000256" key="1">
    <source>
        <dbReference type="SAM" id="Phobius"/>
    </source>
</evidence>
<keyword evidence="1" id="KW-1133">Transmembrane helix</keyword>
<dbReference type="InterPro" id="IPR025329">
    <property type="entry name" value="DUF4235"/>
</dbReference>
<evidence type="ECO:0000313" key="3">
    <source>
        <dbReference type="Proteomes" id="UP001319861"/>
    </source>
</evidence>
<sequence length="116" mass="12543">MLRSRLMAVWGDAPLSFGPISLARHVRLATMSILIKLLGTAISIGAGIVATKLVDFAWEKSTGNKPPKDATNLEESLRDTLVFALVSAGVGAVIQTFTQRYTQRAIANFKKTPELT</sequence>
<evidence type="ECO:0000313" key="2">
    <source>
        <dbReference type="EMBL" id="BCT77727.1"/>
    </source>
</evidence>
<organism evidence="2 3">
    <name type="scientific">Sinomonas cyclohexanicum</name>
    <name type="common">Corynebacterium cyclohexanicum</name>
    <dbReference type="NCBI Taxonomy" id="322009"/>
    <lineage>
        <taxon>Bacteria</taxon>
        <taxon>Bacillati</taxon>
        <taxon>Actinomycetota</taxon>
        <taxon>Actinomycetes</taxon>
        <taxon>Micrococcales</taxon>
        <taxon>Micrococcaceae</taxon>
        <taxon>Sinomonas</taxon>
    </lineage>
</organism>
<keyword evidence="3" id="KW-1185">Reference proteome</keyword>
<dbReference type="Proteomes" id="UP001319861">
    <property type="component" value="Chromosome"/>
</dbReference>
<name>A0ABN6FQ69_SINCY</name>
<keyword evidence="1" id="KW-0472">Membrane</keyword>
<accession>A0ABN6FQ69</accession>
<keyword evidence="1" id="KW-0812">Transmembrane</keyword>
<dbReference type="Pfam" id="PF14019">
    <property type="entry name" value="DUF4235"/>
    <property type="match status" value="1"/>
</dbReference>
<reference evidence="2 3" key="1">
    <citation type="journal article" date="2021" name="J. Biosci. Bioeng.">
        <title>Identification and characterization of a chc gene cluster responsible for the aromatization pathway of cyclohexanecarboxylate degradation in Sinomonas cyclohexanicum ATCC 51369.</title>
        <authorList>
            <person name="Yamamoto T."/>
            <person name="Hasegawa Y."/>
            <person name="Lau P.C.K."/>
            <person name="Iwaki H."/>
        </authorList>
    </citation>
    <scope>NUCLEOTIDE SEQUENCE [LARGE SCALE GENOMIC DNA]</scope>
    <source>
        <strain evidence="2 3">ATCC 51369</strain>
    </source>
</reference>
<feature type="transmembrane region" description="Helical" evidence="1">
    <location>
        <begin position="81"/>
        <end position="98"/>
    </location>
</feature>